<comment type="caution">
    <text evidence="1">The sequence shown here is derived from an EMBL/GenBank/DDBJ whole genome shotgun (WGS) entry which is preliminary data.</text>
</comment>
<dbReference type="Proteomes" id="UP000243528">
    <property type="component" value="Unassembled WGS sequence"/>
</dbReference>
<sequence>MSERIEQAVKLLSTCTCREGRNRYGPWRQIDMSCPLCGDSRGRVQALVDAGLIATQVELEHYDLWGNRTRTPDYATCRTIYRYVTPWREVGAHEPTLPANRTEAGWPRCATCEGGGCHDCTDPAG</sequence>
<name>A0A2P8E3P1_9ACTN</name>
<proteinExistence type="predicted"/>
<evidence type="ECO:0000313" key="2">
    <source>
        <dbReference type="Proteomes" id="UP000243528"/>
    </source>
</evidence>
<evidence type="ECO:0000313" key="1">
    <source>
        <dbReference type="EMBL" id="PSL04095.1"/>
    </source>
</evidence>
<dbReference type="AlphaFoldDB" id="A0A2P8E3P1"/>
<protein>
    <submittedName>
        <fullName evidence="1">Uncharacterized protein</fullName>
    </submittedName>
</protein>
<gene>
    <name evidence="1" type="ORF">CLV30_10698</name>
</gene>
<accession>A0A2P8E3P1</accession>
<keyword evidence="2" id="KW-1185">Reference proteome</keyword>
<organism evidence="1 2">
    <name type="scientific">Haloactinopolyspora alba</name>
    <dbReference type="NCBI Taxonomy" id="648780"/>
    <lineage>
        <taxon>Bacteria</taxon>
        <taxon>Bacillati</taxon>
        <taxon>Actinomycetota</taxon>
        <taxon>Actinomycetes</taxon>
        <taxon>Jiangellales</taxon>
        <taxon>Jiangellaceae</taxon>
        <taxon>Haloactinopolyspora</taxon>
    </lineage>
</organism>
<dbReference type="EMBL" id="PYGE01000006">
    <property type="protein sequence ID" value="PSL04095.1"/>
    <property type="molecule type" value="Genomic_DNA"/>
</dbReference>
<reference evidence="1 2" key="1">
    <citation type="submission" date="2018-03" db="EMBL/GenBank/DDBJ databases">
        <title>Genomic Encyclopedia of Archaeal and Bacterial Type Strains, Phase II (KMG-II): from individual species to whole genera.</title>
        <authorList>
            <person name="Goeker M."/>
        </authorList>
    </citation>
    <scope>NUCLEOTIDE SEQUENCE [LARGE SCALE GENOMIC DNA]</scope>
    <source>
        <strain evidence="1 2">DSM 45211</strain>
    </source>
</reference>